<accession>A0A1K1P4W9</accession>
<feature type="compositionally biased region" description="Basic and acidic residues" evidence="1">
    <location>
        <begin position="715"/>
        <end position="742"/>
    </location>
</feature>
<dbReference type="EMBL" id="FPIP01000007">
    <property type="protein sequence ID" value="SFW42607.1"/>
    <property type="molecule type" value="Genomic_DNA"/>
</dbReference>
<dbReference type="FunFam" id="1.10.150.310:FF:000001">
    <property type="entry name" value="RNA-binding transcriptional accessory protein"/>
    <property type="match status" value="1"/>
</dbReference>
<dbReference type="InterPro" id="IPR003029">
    <property type="entry name" value="S1_domain"/>
</dbReference>
<dbReference type="SUPFAM" id="SSF158832">
    <property type="entry name" value="Tex N-terminal region-like"/>
    <property type="match status" value="1"/>
</dbReference>
<evidence type="ECO:0000259" key="2">
    <source>
        <dbReference type="PROSITE" id="PS50126"/>
    </source>
</evidence>
<dbReference type="InterPro" id="IPR023323">
    <property type="entry name" value="Tex-like_dom_sf"/>
</dbReference>
<feature type="domain" description="S1 motif" evidence="2">
    <location>
        <begin position="645"/>
        <end position="714"/>
    </location>
</feature>
<dbReference type="GO" id="GO:0006139">
    <property type="term" value="P:nucleobase-containing compound metabolic process"/>
    <property type="evidence" value="ECO:0007669"/>
    <property type="project" value="InterPro"/>
</dbReference>
<protein>
    <recommendedName>
        <fullName evidence="2">S1 motif domain-containing protein</fullName>
    </recommendedName>
</protein>
<dbReference type="GO" id="GO:0003729">
    <property type="term" value="F:mRNA binding"/>
    <property type="evidence" value="ECO:0007669"/>
    <property type="project" value="UniProtKB-ARBA"/>
</dbReference>
<dbReference type="InterPro" id="IPR050437">
    <property type="entry name" value="Ribos_protein_bS1-like"/>
</dbReference>
<dbReference type="SUPFAM" id="SSF50249">
    <property type="entry name" value="Nucleic acid-binding proteins"/>
    <property type="match status" value="1"/>
</dbReference>
<dbReference type="Gene3D" id="3.30.420.140">
    <property type="entry name" value="YqgF/RNase H-like domain"/>
    <property type="match status" value="1"/>
</dbReference>
<dbReference type="RefSeq" id="WP_072300717.1">
    <property type="nucleotide sequence ID" value="NZ_FPIP01000007.1"/>
</dbReference>
<dbReference type="InterPro" id="IPR023319">
    <property type="entry name" value="Tex-like_HTH_dom_sf"/>
</dbReference>
<dbReference type="InterPro" id="IPR012340">
    <property type="entry name" value="NA-bd_OB-fold"/>
</dbReference>
<dbReference type="InterPro" id="IPR044146">
    <property type="entry name" value="S1_Tex"/>
</dbReference>
<name>A0A1K1P4W9_RUMFL</name>
<dbReference type="Gene3D" id="1.10.3500.10">
    <property type="entry name" value="Tex N-terminal region-like"/>
    <property type="match status" value="1"/>
</dbReference>
<dbReference type="GO" id="GO:0005737">
    <property type="term" value="C:cytoplasm"/>
    <property type="evidence" value="ECO:0007669"/>
    <property type="project" value="UniProtKB-ARBA"/>
</dbReference>
<dbReference type="PANTHER" id="PTHR10724">
    <property type="entry name" value="30S RIBOSOMAL PROTEIN S1"/>
    <property type="match status" value="1"/>
</dbReference>
<proteinExistence type="predicted"/>
<evidence type="ECO:0000313" key="3">
    <source>
        <dbReference type="EMBL" id="SFW42607.1"/>
    </source>
</evidence>
<dbReference type="SUPFAM" id="SSF53098">
    <property type="entry name" value="Ribonuclease H-like"/>
    <property type="match status" value="1"/>
</dbReference>
<dbReference type="Pfam" id="PF00575">
    <property type="entry name" value="S1"/>
    <property type="match status" value="1"/>
</dbReference>
<evidence type="ECO:0000313" key="4">
    <source>
        <dbReference type="Proteomes" id="UP000183461"/>
    </source>
</evidence>
<dbReference type="PROSITE" id="PS50126">
    <property type="entry name" value="S1"/>
    <property type="match status" value="1"/>
</dbReference>
<dbReference type="Gene3D" id="1.10.10.650">
    <property type="entry name" value="RuvA domain 2-like"/>
    <property type="match status" value="1"/>
</dbReference>
<dbReference type="InterPro" id="IPR018974">
    <property type="entry name" value="Tex-like_N"/>
</dbReference>
<dbReference type="PANTHER" id="PTHR10724:SF10">
    <property type="entry name" value="S1 RNA-BINDING DOMAIN-CONTAINING PROTEIN 1"/>
    <property type="match status" value="1"/>
</dbReference>
<dbReference type="InterPro" id="IPR010994">
    <property type="entry name" value="RuvA_2-like"/>
</dbReference>
<dbReference type="InterPro" id="IPR012337">
    <property type="entry name" value="RNaseH-like_sf"/>
</dbReference>
<dbReference type="Pfam" id="PF16921">
    <property type="entry name" value="Tex_YqgF"/>
    <property type="match status" value="1"/>
</dbReference>
<dbReference type="FunFam" id="3.30.420.140:FF:000001">
    <property type="entry name" value="RNA-binding transcriptional accessory protein"/>
    <property type="match status" value="1"/>
</dbReference>
<dbReference type="Pfam" id="PF17674">
    <property type="entry name" value="HHH_9"/>
    <property type="match status" value="1"/>
</dbReference>
<dbReference type="Pfam" id="PF09371">
    <property type="entry name" value="Tex_N"/>
    <property type="match status" value="1"/>
</dbReference>
<dbReference type="Gene3D" id="1.10.150.310">
    <property type="entry name" value="Tex RuvX-like domain-like"/>
    <property type="match status" value="1"/>
</dbReference>
<dbReference type="Pfam" id="PF22706">
    <property type="entry name" value="Tex_central_region"/>
    <property type="match status" value="1"/>
</dbReference>
<dbReference type="GO" id="GO:0003735">
    <property type="term" value="F:structural constituent of ribosome"/>
    <property type="evidence" value="ECO:0007669"/>
    <property type="project" value="TreeGrafter"/>
</dbReference>
<dbReference type="Gene3D" id="2.40.50.140">
    <property type="entry name" value="Nucleic acid-binding proteins"/>
    <property type="match status" value="1"/>
</dbReference>
<gene>
    <name evidence="3" type="ORF">SAMN02910280_2482</name>
</gene>
<feature type="region of interest" description="Disordered" evidence="1">
    <location>
        <begin position="715"/>
        <end position="758"/>
    </location>
</feature>
<dbReference type="Pfam" id="PF12836">
    <property type="entry name" value="HHH_3"/>
    <property type="match status" value="1"/>
</dbReference>
<dbReference type="SMART" id="SM00732">
    <property type="entry name" value="YqgFc"/>
    <property type="match status" value="1"/>
</dbReference>
<dbReference type="InterPro" id="IPR041692">
    <property type="entry name" value="HHH_9"/>
</dbReference>
<dbReference type="InterPro" id="IPR032639">
    <property type="entry name" value="Tex_YqgF"/>
</dbReference>
<dbReference type="AlphaFoldDB" id="A0A1K1P4W9"/>
<dbReference type="FunFam" id="2.40.50.140:FF:000051">
    <property type="entry name" value="RNA-binding transcriptional accessory protein"/>
    <property type="match status" value="1"/>
</dbReference>
<reference evidence="3 4" key="1">
    <citation type="submission" date="2016-11" db="EMBL/GenBank/DDBJ databases">
        <authorList>
            <person name="Jaros S."/>
            <person name="Januszkiewicz K."/>
            <person name="Wedrychowicz H."/>
        </authorList>
    </citation>
    <scope>NUCLEOTIDE SEQUENCE [LARGE SCALE GENOMIC DNA]</scope>
    <source>
        <strain evidence="3 4">YL228</strain>
    </source>
</reference>
<organism evidence="3 4">
    <name type="scientific">Ruminococcus flavefaciens</name>
    <dbReference type="NCBI Taxonomy" id="1265"/>
    <lineage>
        <taxon>Bacteria</taxon>
        <taxon>Bacillati</taxon>
        <taxon>Bacillota</taxon>
        <taxon>Clostridia</taxon>
        <taxon>Eubacteriales</taxon>
        <taxon>Oscillospiraceae</taxon>
        <taxon>Ruminococcus</taxon>
    </lineage>
</organism>
<dbReference type="GO" id="GO:0006412">
    <property type="term" value="P:translation"/>
    <property type="evidence" value="ECO:0007669"/>
    <property type="project" value="TreeGrafter"/>
</dbReference>
<dbReference type="SMART" id="SM00316">
    <property type="entry name" value="S1"/>
    <property type="match status" value="1"/>
</dbReference>
<dbReference type="Proteomes" id="UP000183461">
    <property type="component" value="Unassembled WGS sequence"/>
</dbReference>
<dbReference type="CDD" id="cd05685">
    <property type="entry name" value="S1_Tex"/>
    <property type="match status" value="1"/>
</dbReference>
<dbReference type="FunFam" id="1.10.10.650:FF:000001">
    <property type="entry name" value="S1 RNA-binding domain 1"/>
    <property type="match status" value="1"/>
</dbReference>
<evidence type="ECO:0000256" key="1">
    <source>
        <dbReference type="SAM" id="MobiDB-lite"/>
    </source>
</evidence>
<dbReference type="InterPro" id="IPR006641">
    <property type="entry name" value="YqgF/RNaseH-like_dom"/>
</dbReference>
<sequence length="758" mass="83583">MDINKELAKEFGLKQEQVDNTVALIDDDKTIPFIARYRKELTGSLDDQILRELYDRLMYLRNLEKRKEEVTAAITEQEKMTPEIEAAISAAVTLVEVEDIYRPFKPKRRTRASIARENGLEPLAVMLMAQENSTEPEKEAEAYIDEEKKITDAQTALQGAMDIIAEDISDDADIRKKLRALAGEKGELVSKASDPEAESVYMNYYEYSEAIPKVANHRVLALDRGEKEGFLKVSVTLDETMATDVIFGKYIKANNACGELVRAAAADSYKRLIFPSIEREIRSEMSAKAAEDSIKVFAANLRQMLLQPPLKSSIILGLDPGYAHGCKTAVIDGTGKVLDTAIIYPVGSAGAVEAAKKKVKEFIQKYNVNVISIGNGTASRETESFAAEIVKEVPQDVSYMVVSEAGASVYSASKVAAEEFPEYDVSIRGAISIARRLQDPLAELVKIDPKAIGVGQYQHDMPQARMSEALGGVVEDCVNSVGVDLNTASHSLLSYIAGINATVAKNIVTYREENGRFTDRKELLKVPKLGKKAFEQCAGFLRVRDGKNPLDNTAVHPESYEAASSLLSECGFTIADIAGSGAEGITEKANSIGIENISKSLGIGVPTLTDIIGELKKPGRDLRDELPAPLLRSGDVMEIKDLKPGMELVGTVRNIIDFGCFVDIGVHEDGLVHISQICSKYIKHPLEAVKVGEVVKVRVLDVDLKRNRISLTMRLNDEEEKKQQKSERRPNNRKREDRKPKGFDASQLHNSSFRIKKK</sequence>
<dbReference type="SUPFAM" id="SSF47781">
    <property type="entry name" value="RuvA domain 2-like"/>
    <property type="match status" value="2"/>
</dbReference>
<dbReference type="InterPro" id="IPR055179">
    <property type="entry name" value="Tex-like_central_region"/>
</dbReference>
<feature type="compositionally biased region" description="Polar residues" evidence="1">
    <location>
        <begin position="747"/>
        <end position="758"/>
    </location>
</feature>
<dbReference type="InterPro" id="IPR037027">
    <property type="entry name" value="YqgF/RNaseH-like_dom_sf"/>
</dbReference>